<dbReference type="AlphaFoldDB" id="A0A090QXJ2"/>
<dbReference type="Proteomes" id="UP000029227">
    <property type="component" value="Unassembled WGS sequence"/>
</dbReference>
<accession>A0A090QXJ2</accession>
<proteinExistence type="predicted"/>
<gene>
    <name evidence="1" type="ORF">JCM19237_834</name>
</gene>
<evidence type="ECO:0000313" key="2">
    <source>
        <dbReference type="Proteomes" id="UP000029227"/>
    </source>
</evidence>
<comment type="caution">
    <text evidence="1">The sequence shown here is derived from an EMBL/GenBank/DDBJ whole genome shotgun (WGS) entry which is preliminary data.</text>
</comment>
<name>A0A090QXJ2_9GAMM</name>
<evidence type="ECO:0000313" key="1">
    <source>
        <dbReference type="EMBL" id="GAL07596.1"/>
    </source>
</evidence>
<dbReference type="STRING" id="754436.JCM19237_834"/>
<protein>
    <submittedName>
        <fullName evidence="1">MotA/TolQ/ExbB proton channel family protein</fullName>
    </submittedName>
</protein>
<organism evidence="1 2">
    <name type="scientific">Photobacterium aphoticum</name>
    <dbReference type="NCBI Taxonomy" id="754436"/>
    <lineage>
        <taxon>Bacteria</taxon>
        <taxon>Pseudomonadati</taxon>
        <taxon>Pseudomonadota</taxon>
        <taxon>Gammaproteobacteria</taxon>
        <taxon>Vibrionales</taxon>
        <taxon>Vibrionaceae</taxon>
        <taxon>Photobacterium</taxon>
    </lineage>
</organism>
<dbReference type="EMBL" id="BBMN01000018">
    <property type="protein sequence ID" value="GAL07596.1"/>
    <property type="molecule type" value="Genomic_DNA"/>
</dbReference>
<reference evidence="1 2" key="1">
    <citation type="journal article" date="2014" name="Genome Announc.">
        <title>Draft Genome Sequences of Two Vibrionaceae Species, Vibrio ponticus C121 and Photobacterium aphoticum C119, Isolated as Coral Reef Microbiota.</title>
        <authorList>
            <person name="Al-saari N."/>
            <person name="Meirelles P.M."/>
            <person name="Mino S."/>
            <person name="Suda W."/>
            <person name="Oshima K."/>
            <person name="Hattori M."/>
            <person name="Ohkuma M."/>
            <person name="Thompson F.L."/>
            <person name="Gomez-Gil B."/>
            <person name="Sawabe T."/>
            <person name="Sawabe T."/>
        </authorList>
    </citation>
    <scope>NUCLEOTIDE SEQUENCE [LARGE SCALE GENOMIC DNA]</scope>
    <source>
        <strain evidence="1 2">JCM 19237</strain>
    </source>
</reference>
<dbReference type="eggNOG" id="COG0811">
    <property type="taxonomic scope" value="Bacteria"/>
</dbReference>
<sequence>MLGLVVAIPLLFFYTLVHSKSRRLVQMLEEQSAGFIARYQEKLHAADS</sequence>